<dbReference type="EMBL" id="JASPKZ010000462">
    <property type="protein sequence ID" value="KAJ9599975.1"/>
    <property type="molecule type" value="Genomic_DNA"/>
</dbReference>
<reference evidence="1" key="2">
    <citation type="submission" date="2023-05" db="EMBL/GenBank/DDBJ databases">
        <authorList>
            <person name="Fouks B."/>
        </authorList>
    </citation>
    <scope>NUCLEOTIDE SEQUENCE</scope>
    <source>
        <strain evidence="1">Stay&amp;Tobe</strain>
        <tissue evidence="1">Testes</tissue>
    </source>
</reference>
<accession>A0AAD8AIY8</accession>
<feature type="non-terminal residue" evidence="1">
    <location>
        <position position="95"/>
    </location>
</feature>
<protein>
    <submittedName>
        <fullName evidence="1">Uncharacterized protein</fullName>
    </submittedName>
</protein>
<proteinExistence type="predicted"/>
<sequence length="95" mass="10834">VTLAFPFAIACCHLPGQLFLACPVSFYHRGGPLPQKLVFRSFPPLSPPYPSSTASTFFIFFFFPTWTPWHCVLIPSISTRQDIILHSTFLWLFVL</sequence>
<dbReference type="AlphaFoldDB" id="A0AAD8AIY8"/>
<feature type="non-terminal residue" evidence="1">
    <location>
        <position position="1"/>
    </location>
</feature>
<evidence type="ECO:0000313" key="2">
    <source>
        <dbReference type="Proteomes" id="UP001233999"/>
    </source>
</evidence>
<evidence type="ECO:0000313" key="1">
    <source>
        <dbReference type="EMBL" id="KAJ9599975.1"/>
    </source>
</evidence>
<reference evidence="1" key="1">
    <citation type="journal article" date="2023" name="IScience">
        <title>Live-bearing cockroach genome reveals convergent evolutionary mechanisms linked to viviparity in insects and beyond.</title>
        <authorList>
            <person name="Fouks B."/>
            <person name="Harrison M.C."/>
            <person name="Mikhailova A.A."/>
            <person name="Marchal E."/>
            <person name="English S."/>
            <person name="Carruthers M."/>
            <person name="Jennings E.C."/>
            <person name="Chiamaka E.L."/>
            <person name="Frigard R.A."/>
            <person name="Pippel M."/>
            <person name="Attardo G.M."/>
            <person name="Benoit J.B."/>
            <person name="Bornberg-Bauer E."/>
            <person name="Tobe S.S."/>
        </authorList>
    </citation>
    <scope>NUCLEOTIDE SEQUENCE</scope>
    <source>
        <strain evidence="1">Stay&amp;Tobe</strain>
    </source>
</reference>
<comment type="caution">
    <text evidence="1">The sequence shown here is derived from an EMBL/GenBank/DDBJ whole genome shotgun (WGS) entry which is preliminary data.</text>
</comment>
<name>A0AAD8AIY8_DIPPU</name>
<gene>
    <name evidence="1" type="ORF">L9F63_009737</name>
</gene>
<organism evidence="1 2">
    <name type="scientific">Diploptera punctata</name>
    <name type="common">Pacific beetle cockroach</name>
    <dbReference type="NCBI Taxonomy" id="6984"/>
    <lineage>
        <taxon>Eukaryota</taxon>
        <taxon>Metazoa</taxon>
        <taxon>Ecdysozoa</taxon>
        <taxon>Arthropoda</taxon>
        <taxon>Hexapoda</taxon>
        <taxon>Insecta</taxon>
        <taxon>Pterygota</taxon>
        <taxon>Neoptera</taxon>
        <taxon>Polyneoptera</taxon>
        <taxon>Dictyoptera</taxon>
        <taxon>Blattodea</taxon>
        <taxon>Blaberoidea</taxon>
        <taxon>Blaberidae</taxon>
        <taxon>Diplopterinae</taxon>
        <taxon>Diploptera</taxon>
    </lineage>
</organism>
<keyword evidence="2" id="KW-1185">Reference proteome</keyword>
<dbReference type="Proteomes" id="UP001233999">
    <property type="component" value="Unassembled WGS sequence"/>
</dbReference>